<proteinExistence type="predicted"/>
<gene>
    <name evidence="1" type="primary">cas6e</name>
    <name evidence="1" type="ORF">QP433_03640</name>
</gene>
<reference evidence="1" key="1">
    <citation type="submission" date="2023-05" db="EMBL/GenBank/DDBJ databases">
        <title>Cataloging the Phylogenetic Diversity of Human Bladder Bacteria.</title>
        <authorList>
            <person name="Du J."/>
        </authorList>
    </citation>
    <scope>NUCLEOTIDE SEQUENCE</scope>
    <source>
        <strain evidence="1">UMB1231</strain>
    </source>
</reference>
<dbReference type="AlphaFoldDB" id="A0AAJ1V385"/>
<organism evidence="1 2">
    <name type="scientific">Facklamia hominis</name>
    <dbReference type="NCBI Taxonomy" id="178214"/>
    <lineage>
        <taxon>Bacteria</taxon>
        <taxon>Bacillati</taxon>
        <taxon>Bacillota</taxon>
        <taxon>Bacilli</taxon>
        <taxon>Lactobacillales</taxon>
        <taxon>Aerococcaceae</taxon>
        <taxon>Facklamia</taxon>
    </lineage>
</organism>
<dbReference type="Gene3D" id="3.30.70.1200">
    <property type="entry name" value="Crispr-associated protein, domain 1"/>
    <property type="match status" value="1"/>
</dbReference>
<dbReference type="NCBIfam" id="TIGR01907">
    <property type="entry name" value="casE_Cse3"/>
    <property type="match status" value="1"/>
</dbReference>
<comment type="caution">
    <text evidence="1">The sequence shown here is derived from an EMBL/GenBank/DDBJ whole genome shotgun (WGS) entry which is preliminary data.</text>
</comment>
<dbReference type="SUPFAM" id="SSF117987">
    <property type="entry name" value="CRISPR-associated protein"/>
    <property type="match status" value="2"/>
</dbReference>
<evidence type="ECO:0000313" key="1">
    <source>
        <dbReference type="EMBL" id="MDK7187066.1"/>
    </source>
</evidence>
<sequence length="212" mass="24755">MYLSRVEIDSNNRQKIRDLSHVGAYHNWVEQSFPEEFEQKVRTRKLWRIDQLHNKDYLLVVSSTQPDLTLLERYGVAGTASSKNYDHFLNSIYEGMESQFRITLNPSIAIKEGNHGKRGRVMPHVSYQFQEKFLLDRSLKNGFSVEPDQFQIVDRGYALFKKANQRTVRLVKVTYQGVLRVEDKEKFIQTLTKGFGKKKAYGFGLMTIIPRS</sequence>
<dbReference type="EMBL" id="JASOOE010000005">
    <property type="protein sequence ID" value="MDK7187066.1"/>
    <property type="molecule type" value="Genomic_DNA"/>
</dbReference>
<dbReference type="CDD" id="cd09727">
    <property type="entry name" value="Cas6_I-E"/>
    <property type="match status" value="1"/>
</dbReference>
<accession>A0AAJ1V385</accession>
<evidence type="ECO:0000313" key="2">
    <source>
        <dbReference type="Proteomes" id="UP001229251"/>
    </source>
</evidence>
<dbReference type="RefSeq" id="WP_070609501.1">
    <property type="nucleotide sequence ID" value="NZ_JASOOE010000005.1"/>
</dbReference>
<dbReference type="Proteomes" id="UP001229251">
    <property type="component" value="Unassembled WGS sequence"/>
</dbReference>
<name>A0AAJ1V385_9LACT</name>
<dbReference type="Gene3D" id="3.30.70.1210">
    <property type="entry name" value="Crispr-associated protein, domain 2"/>
    <property type="match status" value="1"/>
</dbReference>
<dbReference type="Pfam" id="PF08798">
    <property type="entry name" value="CRISPR_assoc"/>
    <property type="match status" value="1"/>
</dbReference>
<dbReference type="SMART" id="SM01101">
    <property type="entry name" value="CRISPR_assoc"/>
    <property type="match status" value="1"/>
</dbReference>
<dbReference type="InterPro" id="IPR010179">
    <property type="entry name" value="CRISPR-assoc_prot_Cse3"/>
</dbReference>
<protein>
    <submittedName>
        <fullName evidence="1">Type I-E CRISPR-associated protein Cas6/Cse3/CasE</fullName>
    </submittedName>
</protein>